<dbReference type="GO" id="GO:0015031">
    <property type="term" value="P:protein transport"/>
    <property type="evidence" value="ECO:0007669"/>
    <property type="project" value="UniProtKB-KW"/>
</dbReference>
<dbReference type="InterPro" id="IPR051045">
    <property type="entry name" value="TonB-dependent_transducer"/>
</dbReference>
<dbReference type="InterPro" id="IPR037682">
    <property type="entry name" value="TonB_C"/>
</dbReference>
<accession>A0A552UGY1</accession>
<evidence type="ECO:0000256" key="9">
    <source>
        <dbReference type="ARBA" id="ARBA00023136"/>
    </source>
</evidence>
<feature type="compositionally biased region" description="Pro residues" evidence="10">
    <location>
        <begin position="98"/>
        <end position="124"/>
    </location>
</feature>
<dbReference type="Gene3D" id="3.30.1150.10">
    <property type="match status" value="1"/>
</dbReference>
<dbReference type="InterPro" id="IPR006260">
    <property type="entry name" value="TonB/TolA_C"/>
</dbReference>
<sequence length="221" mass="23818">MAYADQKMSNNRMIGLGAVVLIHVLLGWLLVTGLAQKFVKQIIEPIEAVQVKEEAPPPDEPPPPPPKEVEIPPYVPPPDVQVQTDSPPPPITVQTTVVPPPQAYQPPAPAAPPAPPAAPAPPAGPTSKAQPANARIFEVSEDDYPPSSLRAEEEGVTQVRVAIGANGRVESCEITAPSGFPKLDERTCKIAQSRWRFKPALQNGTPVADSLTKRIRWQIRK</sequence>
<keyword evidence="13" id="KW-1185">Reference proteome</keyword>
<evidence type="ECO:0000256" key="2">
    <source>
        <dbReference type="ARBA" id="ARBA00006555"/>
    </source>
</evidence>
<keyword evidence="9" id="KW-0472">Membrane</keyword>
<keyword evidence="3" id="KW-0813">Transport</keyword>
<dbReference type="OrthoDB" id="7585155at2"/>
<gene>
    <name evidence="12" type="ORF">FMM06_04795</name>
</gene>
<keyword evidence="5" id="KW-0997">Cell inner membrane</keyword>
<dbReference type="SUPFAM" id="SSF74653">
    <property type="entry name" value="TolA/TonB C-terminal domain"/>
    <property type="match status" value="1"/>
</dbReference>
<keyword evidence="6" id="KW-0812">Transmembrane</keyword>
<dbReference type="PANTHER" id="PTHR33446">
    <property type="entry name" value="PROTEIN TONB-RELATED"/>
    <property type="match status" value="1"/>
</dbReference>
<feature type="region of interest" description="Disordered" evidence="10">
    <location>
        <begin position="51"/>
        <end position="131"/>
    </location>
</feature>
<keyword evidence="4" id="KW-1003">Cell membrane</keyword>
<organism evidence="12 13">
    <name type="scientific">Glacieibacterium frigidum</name>
    <dbReference type="NCBI Taxonomy" id="2593303"/>
    <lineage>
        <taxon>Bacteria</taxon>
        <taxon>Pseudomonadati</taxon>
        <taxon>Pseudomonadota</taxon>
        <taxon>Alphaproteobacteria</taxon>
        <taxon>Sphingomonadales</taxon>
        <taxon>Sphingosinicellaceae</taxon>
        <taxon>Glacieibacterium</taxon>
    </lineage>
</organism>
<evidence type="ECO:0000256" key="10">
    <source>
        <dbReference type="SAM" id="MobiDB-lite"/>
    </source>
</evidence>
<evidence type="ECO:0000256" key="5">
    <source>
        <dbReference type="ARBA" id="ARBA00022519"/>
    </source>
</evidence>
<comment type="subcellular location">
    <subcellularLocation>
        <location evidence="1">Cell inner membrane</location>
        <topology evidence="1">Single-pass membrane protein</topology>
        <orientation evidence="1">Periplasmic side</orientation>
    </subcellularLocation>
</comment>
<dbReference type="GO" id="GO:0055085">
    <property type="term" value="P:transmembrane transport"/>
    <property type="evidence" value="ECO:0007669"/>
    <property type="project" value="InterPro"/>
</dbReference>
<dbReference type="Pfam" id="PF03544">
    <property type="entry name" value="TonB_C"/>
    <property type="match status" value="1"/>
</dbReference>
<evidence type="ECO:0000256" key="4">
    <source>
        <dbReference type="ARBA" id="ARBA00022475"/>
    </source>
</evidence>
<evidence type="ECO:0000256" key="8">
    <source>
        <dbReference type="ARBA" id="ARBA00022989"/>
    </source>
</evidence>
<feature type="domain" description="TonB C-terminal" evidence="11">
    <location>
        <begin position="129"/>
        <end position="221"/>
    </location>
</feature>
<evidence type="ECO:0000256" key="6">
    <source>
        <dbReference type="ARBA" id="ARBA00022692"/>
    </source>
</evidence>
<evidence type="ECO:0000256" key="7">
    <source>
        <dbReference type="ARBA" id="ARBA00022927"/>
    </source>
</evidence>
<dbReference type="EMBL" id="VJWA01000001">
    <property type="protein sequence ID" value="TRW17479.1"/>
    <property type="molecule type" value="Genomic_DNA"/>
</dbReference>
<protein>
    <submittedName>
        <fullName evidence="12">TonB family protein</fullName>
    </submittedName>
</protein>
<comment type="similarity">
    <text evidence="2">Belongs to the TonB family.</text>
</comment>
<reference evidence="12 13" key="1">
    <citation type="submission" date="2019-07" db="EMBL/GenBank/DDBJ databases">
        <title>Novel species isolated from glacier.</title>
        <authorList>
            <person name="Liu Q."/>
            <person name="Xin Y.-H."/>
        </authorList>
    </citation>
    <scope>NUCLEOTIDE SEQUENCE [LARGE SCALE GENOMIC DNA]</scope>
    <source>
        <strain evidence="12 13">LB1R16</strain>
    </source>
</reference>
<comment type="caution">
    <text evidence="12">The sequence shown here is derived from an EMBL/GenBank/DDBJ whole genome shotgun (WGS) entry which is preliminary data.</text>
</comment>
<evidence type="ECO:0000256" key="3">
    <source>
        <dbReference type="ARBA" id="ARBA00022448"/>
    </source>
</evidence>
<dbReference type="NCBIfam" id="TIGR01352">
    <property type="entry name" value="tonB_Cterm"/>
    <property type="match status" value="1"/>
</dbReference>
<evidence type="ECO:0000256" key="1">
    <source>
        <dbReference type="ARBA" id="ARBA00004383"/>
    </source>
</evidence>
<dbReference type="PROSITE" id="PS52015">
    <property type="entry name" value="TONB_CTD"/>
    <property type="match status" value="1"/>
</dbReference>
<evidence type="ECO:0000259" key="11">
    <source>
        <dbReference type="PROSITE" id="PS52015"/>
    </source>
</evidence>
<name>A0A552UGY1_9SPHN</name>
<evidence type="ECO:0000313" key="13">
    <source>
        <dbReference type="Proteomes" id="UP000317894"/>
    </source>
</evidence>
<keyword evidence="7" id="KW-0653">Protein transport</keyword>
<keyword evidence="8" id="KW-1133">Transmembrane helix</keyword>
<dbReference type="Proteomes" id="UP000317894">
    <property type="component" value="Unassembled WGS sequence"/>
</dbReference>
<proteinExistence type="inferred from homology"/>
<dbReference type="AlphaFoldDB" id="A0A552UGY1"/>
<evidence type="ECO:0000313" key="12">
    <source>
        <dbReference type="EMBL" id="TRW17479.1"/>
    </source>
</evidence>
<dbReference type="GO" id="GO:0005886">
    <property type="term" value="C:plasma membrane"/>
    <property type="evidence" value="ECO:0007669"/>
    <property type="project" value="UniProtKB-SubCell"/>
</dbReference>